<dbReference type="InterPro" id="IPR021109">
    <property type="entry name" value="Peptidase_aspartic_dom_sf"/>
</dbReference>
<dbReference type="Pfam" id="PF13650">
    <property type="entry name" value="Asp_protease_2"/>
    <property type="match status" value="1"/>
</dbReference>
<dbReference type="Gene3D" id="2.40.70.10">
    <property type="entry name" value="Acid Proteases"/>
    <property type="match status" value="1"/>
</dbReference>
<dbReference type="OrthoDB" id="5920525at2759"/>
<dbReference type="PROSITE" id="PS00141">
    <property type="entry name" value="ASP_PROTEASE"/>
    <property type="match status" value="1"/>
</dbReference>
<gene>
    <name evidence="1" type="primary">Cnig_chr_IV.g15231</name>
    <name evidence="1" type="ORF">B9Z55_015231</name>
</gene>
<protein>
    <recommendedName>
        <fullName evidence="3">Peptidase A2 domain-containing protein</fullName>
    </recommendedName>
</protein>
<dbReference type="GO" id="GO:0004190">
    <property type="term" value="F:aspartic-type endopeptidase activity"/>
    <property type="evidence" value="ECO:0007669"/>
    <property type="project" value="InterPro"/>
</dbReference>
<name>A0A2G5U9A5_9PELO</name>
<dbReference type="CDD" id="cd00303">
    <property type="entry name" value="retropepsin_like"/>
    <property type="match status" value="1"/>
</dbReference>
<accession>A0A2G5U9A5</accession>
<comment type="caution">
    <text evidence="1">The sequence shown here is derived from an EMBL/GenBank/DDBJ whole genome shotgun (WGS) entry which is preliminary data.</text>
</comment>
<dbReference type="AlphaFoldDB" id="A0A2G5U9A5"/>
<dbReference type="EMBL" id="PDUG01000004">
    <property type="protein sequence ID" value="PIC36118.1"/>
    <property type="molecule type" value="Genomic_DNA"/>
</dbReference>
<dbReference type="SUPFAM" id="SSF50630">
    <property type="entry name" value="Acid proteases"/>
    <property type="match status" value="1"/>
</dbReference>
<evidence type="ECO:0000313" key="2">
    <source>
        <dbReference type="Proteomes" id="UP000230233"/>
    </source>
</evidence>
<reference evidence="2" key="1">
    <citation type="submission" date="2017-10" db="EMBL/GenBank/DDBJ databases">
        <title>Rapid genome shrinkage in a self-fertile nematode reveals novel sperm competition proteins.</title>
        <authorList>
            <person name="Yin D."/>
            <person name="Schwarz E.M."/>
            <person name="Thomas C.G."/>
            <person name="Felde R.L."/>
            <person name="Korf I.F."/>
            <person name="Cutter A.D."/>
            <person name="Schartner C.M."/>
            <person name="Ralston E.J."/>
            <person name="Meyer B.J."/>
            <person name="Haag E.S."/>
        </authorList>
    </citation>
    <scope>NUCLEOTIDE SEQUENCE [LARGE SCALE GENOMIC DNA]</scope>
    <source>
        <strain evidence="2">JU1422</strain>
    </source>
</reference>
<dbReference type="STRING" id="1611254.A0A2G5U9A5"/>
<evidence type="ECO:0008006" key="3">
    <source>
        <dbReference type="Google" id="ProtNLM"/>
    </source>
</evidence>
<sequence length="408" mass="45931">MAGTDLYSVLNVDLPTTIHSAVNNITVSNLTQLFANTLNLSEEMSPSTSNVLINHCSTTAQPNPNTTFTDHLDRYTCYVSRSEPHQVSYTKDRLSPDSRLSFICTTTVDGKILVGLVDTGASLSLIALKQARKLGLEKLRETPMRIQGFCATTSYQAYIFALQLRSGESNNPLAFMITSSITLPETTLTPVLLTKADKNYLRSHGIDPQLVLSQNRYTGRPIDLIIGNDFISWWNAHPEYCRIRFHLGESLRKLQLDGSFTQSTVKITASEYGTWTATRTNTVHHVSYANILLDGQEPEDCHQLIAYEIEQSWRTENIGIEDILTAENNKKSTQDLLEQFNKTVRYDKDGHLEVAFPYNGNESRLSDNYAVAYKRLENLLVTLQKGNNQLLEYSKIIDDQLTAGYIEK</sequence>
<evidence type="ECO:0000313" key="1">
    <source>
        <dbReference type="EMBL" id="PIC36118.1"/>
    </source>
</evidence>
<organism evidence="1 2">
    <name type="scientific">Caenorhabditis nigoni</name>
    <dbReference type="NCBI Taxonomy" id="1611254"/>
    <lineage>
        <taxon>Eukaryota</taxon>
        <taxon>Metazoa</taxon>
        <taxon>Ecdysozoa</taxon>
        <taxon>Nematoda</taxon>
        <taxon>Chromadorea</taxon>
        <taxon>Rhabditida</taxon>
        <taxon>Rhabditina</taxon>
        <taxon>Rhabditomorpha</taxon>
        <taxon>Rhabditoidea</taxon>
        <taxon>Rhabditidae</taxon>
        <taxon>Peloderinae</taxon>
        <taxon>Caenorhabditis</taxon>
    </lineage>
</organism>
<proteinExistence type="predicted"/>
<dbReference type="InterPro" id="IPR001969">
    <property type="entry name" value="Aspartic_peptidase_AS"/>
</dbReference>
<dbReference type="GO" id="GO:0006508">
    <property type="term" value="P:proteolysis"/>
    <property type="evidence" value="ECO:0007669"/>
    <property type="project" value="InterPro"/>
</dbReference>
<keyword evidence="2" id="KW-1185">Reference proteome</keyword>
<dbReference type="Proteomes" id="UP000230233">
    <property type="component" value="Chromosome IV"/>
</dbReference>